<keyword evidence="12 13" id="KW-0472">Membrane</keyword>
<dbReference type="EMBL" id="CAJNOK010004874">
    <property type="protein sequence ID" value="CAF0952916.1"/>
    <property type="molecule type" value="Genomic_DNA"/>
</dbReference>
<evidence type="ECO:0000256" key="13">
    <source>
        <dbReference type="SAM" id="Phobius"/>
    </source>
</evidence>
<evidence type="ECO:0000256" key="3">
    <source>
        <dbReference type="ARBA" id="ARBA00007809"/>
    </source>
</evidence>
<dbReference type="PANTHER" id="PTHR10791">
    <property type="entry name" value="RAG1-ACTIVATING PROTEIN 1"/>
    <property type="match status" value="1"/>
</dbReference>
<dbReference type="InterPro" id="IPR004316">
    <property type="entry name" value="SWEET_rpt"/>
</dbReference>
<sequence length="203" mass="22616">MTDSSTSLTPLFENICTICTIALFLTGTQICKRIYRMNATGDISGFPFIATFVNCTLWVLYGYSSDNSAILLVNLIGAFLQMFYALFYLRYAQDRYNSTDKLSVVFRTGIICCVCTVIMFGSPLASLKEVVQKQSTDSLSFPLCFANFVVATEWFLYGLLIDDRFVQVPNFLGAILGIIQVSLFLKYSKQSPLLPKVTNLGGI</sequence>
<feature type="transmembrane region" description="Helical" evidence="13">
    <location>
        <begin position="43"/>
        <end position="63"/>
    </location>
</feature>
<keyword evidence="5" id="KW-0813">Transport</keyword>
<dbReference type="Pfam" id="PF03083">
    <property type="entry name" value="MtN3_slv"/>
    <property type="match status" value="2"/>
</dbReference>
<keyword evidence="6" id="KW-1003">Cell membrane</keyword>
<dbReference type="EMBL" id="CAJNOQ010004513">
    <property type="protein sequence ID" value="CAF1062893.1"/>
    <property type="molecule type" value="Genomic_DNA"/>
</dbReference>
<dbReference type="FunFam" id="1.20.1280.290:FF:000004">
    <property type="entry name" value="Sugar transporter SWEET"/>
    <property type="match status" value="1"/>
</dbReference>
<dbReference type="InterPro" id="IPR047664">
    <property type="entry name" value="SWEET"/>
</dbReference>
<gene>
    <name evidence="15" type="ORF">GPM918_LOCUS16872</name>
    <name evidence="14" type="ORF">OVA965_LOCUS12233</name>
    <name evidence="17" type="ORF">SRO942_LOCUS16871</name>
    <name evidence="16" type="ORF">TMI583_LOCUS12236</name>
</gene>
<feature type="transmembrane region" description="Helical" evidence="13">
    <location>
        <begin position="104"/>
        <end position="127"/>
    </location>
</feature>
<dbReference type="GO" id="GO:0051119">
    <property type="term" value="F:sugar transmembrane transporter activity"/>
    <property type="evidence" value="ECO:0007669"/>
    <property type="project" value="InterPro"/>
</dbReference>
<keyword evidence="18" id="KW-1185">Reference proteome</keyword>
<dbReference type="EMBL" id="CAJOBC010004513">
    <property type="protein sequence ID" value="CAF3830956.1"/>
    <property type="molecule type" value="Genomic_DNA"/>
</dbReference>
<comment type="subcellular location">
    <subcellularLocation>
        <location evidence="1">Cell membrane</location>
        <topology evidence="1">Multi-pass membrane protein</topology>
    </subcellularLocation>
    <subcellularLocation>
        <location evidence="2">Golgi apparatus membrane</location>
        <topology evidence="2">Multi-pass membrane protein</topology>
    </subcellularLocation>
</comment>
<evidence type="ECO:0000256" key="1">
    <source>
        <dbReference type="ARBA" id="ARBA00004651"/>
    </source>
</evidence>
<keyword evidence="10 13" id="KW-1133">Transmembrane helix</keyword>
<evidence type="ECO:0000313" key="14">
    <source>
        <dbReference type="EMBL" id="CAF0952916.1"/>
    </source>
</evidence>
<protein>
    <recommendedName>
        <fullName evidence="4">Sugar transporter SWEET1</fullName>
    </recommendedName>
</protein>
<keyword evidence="7" id="KW-0762">Sugar transport</keyword>
<evidence type="ECO:0000313" key="17">
    <source>
        <dbReference type="EMBL" id="CAF3830956.1"/>
    </source>
</evidence>
<evidence type="ECO:0000256" key="4">
    <source>
        <dbReference type="ARBA" id="ARBA00021741"/>
    </source>
</evidence>
<feature type="transmembrane region" description="Helical" evidence="13">
    <location>
        <begin position="12"/>
        <end position="31"/>
    </location>
</feature>
<dbReference type="PANTHER" id="PTHR10791:SF112">
    <property type="entry name" value="SUGAR TRANSPORTER SWEET1"/>
    <property type="match status" value="1"/>
</dbReference>
<evidence type="ECO:0000256" key="9">
    <source>
        <dbReference type="ARBA" id="ARBA00022737"/>
    </source>
</evidence>
<evidence type="ECO:0000256" key="12">
    <source>
        <dbReference type="ARBA" id="ARBA00023136"/>
    </source>
</evidence>
<evidence type="ECO:0000313" key="16">
    <source>
        <dbReference type="EMBL" id="CAF3726475.1"/>
    </source>
</evidence>
<accession>A0A814L9Q6</accession>
<dbReference type="FunFam" id="1.20.1280.290:FF:000010">
    <property type="entry name" value="Sugar transporter SWEET"/>
    <property type="match status" value="1"/>
</dbReference>
<keyword evidence="11" id="KW-0333">Golgi apparatus</keyword>
<dbReference type="Proteomes" id="UP000663829">
    <property type="component" value="Unassembled WGS sequence"/>
</dbReference>
<keyword evidence="8 13" id="KW-0812">Transmembrane</keyword>
<dbReference type="GO" id="GO:0000139">
    <property type="term" value="C:Golgi membrane"/>
    <property type="evidence" value="ECO:0007669"/>
    <property type="project" value="UniProtKB-SubCell"/>
</dbReference>
<dbReference type="Gene3D" id="1.20.1280.290">
    <property type="match status" value="2"/>
</dbReference>
<evidence type="ECO:0000256" key="6">
    <source>
        <dbReference type="ARBA" id="ARBA00022475"/>
    </source>
</evidence>
<dbReference type="AlphaFoldDB" id="A0A814L9Q6"/>
<dbReference type="OrthoDB" id="409725at2759"/>
<comment type="caution">
    <text evidence="15">The sequence shown here is derived from an EMBL/GenBank/DDBJ whole genome shotgun (WGS) entry which is preliminary data.</text>
</comment>
<dbReference type="GO" id="GO:0005886">
    <property type="term" value="C:plasma membrane"/>
    <property type="evidence" value="ECO:0007669"/>
    <property type="project" value="UniProtKB-SubCell"/>
</dbReference>
<dbReference type="Proteomes" id="UP000681722">
    <property type="component" value="Unassembled WGS sequence"/>
</dbReference>
<feature type="transmembrane region" description="Helical" evidence="13">
    <location>
        <begin position="69"/>
        <end position="92"/>
    </location>
</feature>
<proteinExistence type="inferred from homology"/>
<evidence type="ECO:0000313" key="18">
    <source>
        <dbReference type="Proteomes" id="UP000663829"/>
    </source>
</evidence>
<organism evidence="15 18">
    <name type="scientific">Didymodactylos carnosus</name>
    <dbReference type="NCBI Taxonomy" id="1234261"/>
    <lineage>
        <taxon>Eukaryota</taxon>
        <taxon>Metazoa</taxon>
        <taxon>Spiralia</taxon>
        <taxon>Gnathifera</taxon>
        <taxon>Rotifera</taxon>
        <taxon>Eurotatoria</taxon>
        <taxon>Bdelloidea</taxon>
        <taxon>Philodinida</taxon>
        <taxon>Philodinidae</taxon>
        <taxon>Didymodactylos</taxon>
    </lineage>
</organism>
<feature type="transmembrane region" description="Helical" evidence="13">
    <location>
        <begin position="168"/>
        <end position="185"/>
    </location>
</feature>
<evidence type="ECO:0000256" key="10">
    <source>
        <dbReference type="ARBA" id="ARBA00022989"/>
    </source>
</evidence>
<dbReference type="EMBL" id="CAJOBA010004878">
    <property type="protein sequence ID" value="CAF3726475.1"/>
    <property type="molecule type" value="Genomic_DNA"/>
</dbReference>
<evidence type="ECO:0000256" key="2">
    <source>
        <dbReference type="ARBA" id="ARBA00004653"/>
    </source>
</evidence>
<dbReference type="Proteomes" id="UP000677228">
    <property type="component" value="Unassembled WGS sequence"/>
</dbReference>
<evidence type="ECO:0000256" key="11">
    <source>
        <dbReference type="ARBA" id="ARBA00023034"/>
    </source>
</evidence>
<evidence type="ECO:0000313" key="15">
    <source>
        <dbReference type="EMBL" id="CAF1062893.1"/>
    </source>
</evidence>
<reference evidence="15" key="1">
    <citation type="submission" date="2021-02" db="EMBL/GenBank/DDBJ databases">
        <authorList>
            <person name="Nowell W R."/>
        </authorList>
    </citation>
    <scope>NUCLEOTIDE SEQUENCE</scope>
</reference>
<evidence type="ECO:0000256" key="5">
    <source>
        <dbReference type="ARBA" id="ARBA00022448"/>
    </source>
</evidence>
<feature type="transmembrane region" description="Helical" evidence="13">
    <location>
        <begin position="139"/>
        <end position="161"/>
    </location>
</feature>
<comment type="similarity">
    <text evidence="3">Belongs to the SWEET sugar transporter family.</text>
</comment>
<dbReference type="Proteomes" id="UP000682733">
    <property type="component" value="Unassembled WGS sequence"/>
</dbReference>
<name>A0A814L9Q6_9BILA</name>
<keyword evidence="9" id="KW-0677">Repeat</keyword>
<evidence type="ECO:0000256" key="7">
    <source>
        <dbReference type="ARBA" id="ARBA00022597"/>
    </source>
</evidence>
<evidence type="ECO:0000256" key="8">
    <source>
        <dbReference type="ARBA" id="ARBA00022692"/>
    </source>
</evidence>